<keyword evidence="5" id="KW-0627">Porphyrin biosynthesis</keyword>
<name>A0ABV8BAD1_9BACI</name>
<keyword evidence="3 6" id="KW-0808">Transferase</keyword>
<evidence type="ECO:0000256" key="1">
    <source>
        <dbReference type="ARBA" id="ARBA00012162"/>
    </source>
</evidence>
<dbReference type="SUPFAM" id="SSF53790">
    <property type="entry name" value="Tetrapyrrole methylase"/>
    <property type="match status" value="1"/>
</dbReference>
<evidence type="ECO:0000256" key="5">
    <source>
        <dbReference type="ARBA" id="ARBA00023244"/>
    </source>
</evidence>
<evidence type="ECO:0000256" key="4">
    <source>
        <dbReference type="ARBA" id="ARBA00022691"/>
    </source>
</evidence>
<feature type="domain" description="Tetrapyrrole methylase" evidence="7">
    <location>
        <begin position="5"/>
        <end position="214"/>
    </location>
</feature>
<dbReference type="Gene3D" id="3.30.950.10">
    <property type="entry name" value="Methyltransferase, Cobalt-precorrin-4 Transmethylase, Domain 2"/>
    <property type="match status" value="1"/>
</dbReference>
<reference evidence="9" key="1">
    <citation type="journal article" date="2019" name="Int. J. Syst. Evol. Microbiol.">
        <title>The Global Catalogue of Microorganisms (GCM) 10K type strain sequencing project: providing services to taxonomists for standard genome sequencing and annotation.</title>
        <authorList>
            <consortium name="The Broad Institute Genomics Platform"/>
            <consortium name="The Broad Institute Genome Sequencing Center for Infectious Disease"/>
            <person name="Wu L."/>
            <person name="Ma J."/>
        </authorList>
    </citation>
    <scope>NUCLEOTIDE SEQUENCE [LARGE SCALE GENOMIC DNA]</scope>
    <source>
        <strain evidence="9">CCUG 61889</strain>
    </source>
</reference>
<dbReference type="InterPro" id="IPR006366">
    <property type="entry name" value="CobA/CysG_C"/>
</dbReference>
<evidence type="ECO:0000256" key="3">
    <source>
        <dbReference type="ARBA" id="ARBA00022679"/>
    </source>
</evidence>
<dbReference type="InterPro" id="IPR014776">
    <property type="entry name" value="4pyrrole_Mease_sub2"/>
</dbReference>
<dbReference type="InterPro" id="IPR035996">
    <property type="entry name" value="4pyrrol_Methylase_sf"/>
</dbReference>
<dbReference type="PROSITE" id="PS00840">
    <property type="entry name" value="SUMT_2"/>
    <property type="match status" value="1"/>
</dbReference>
<dbReference type="PANTHER" id="PTHR45790:SF3">
    <property type="entry name" value="S-ADENOSYL-L-METHIONINE-DEPENDENT UROPORPHYRINOGEN III METHYLTRANSFERASE, CHLOROPLASTIC"/>
    <property type="match status" value="1"/>
</dbReference>
<dbReference type="EC" id="2.1.1.107" evidence="1"/>
<dbReference type="InterPro" id="IPR014777">
    <property type="entry name" value="4pyrrole_Mease_sub1"/>
</dbReference>
<evidence type="ECO:0000259" key="7">
    <source>
        <dbReference type="Pfam" id="PF00590"/>
    </source>
</evidence>
<dbReference type="InterPro" id="IPR050161">
    <property type="entry name" value="Siro_Cobalamin_biosynth"/>
</dbReference>
<sequence length="264" mass="29112">MGKAYLVGAGPGDPDLITVKGLRCIQEADVILYDRLINKQLLEYAKPSADLVYCGKLPNYHTMKQETINNFLVKFAKKGKVVTRLKGGDPFVFGRGGEEAEALAKNGIPFEIVPGITSGIAASAYAGIPVTHRDYSASFAFVTGHRKDNEEDNIKWESLAKGVDTLAIYMGVGNLPYICEQLMKHGKDGATPVALVHWGTYKNQLTVTGTLNTIVDIVQKEKVKNPSMIIVGEVVALREKLRWFEGIQQIQQEKSYEAYVKEAF</sequence>
<keyword evidence="9" id="KW-1185">Reference proteome</keyword>
<comment type="similarity">
    <text evidence="6">Belongs to the precorrin methyltransferase family.</text>
</comment>
<evidence type="ECO:0000256" key="6">
    <source>
        <dbReference type="RuleBase" id="RU003960"/>
    </source>
</evidence>
<dbReference type="CDD" id="cd11642">
    <property type="entry name" value="SUMT"/>
    <property type="match status" value="1"/>
</dbReference>
<evidence type="ECO:0000313" key="9">
    <source>
        <dbReference type="Proteomes" id="UP001595752"/>
    </source>
</evidence>
<protein>
    <recommendedName>
        <fullName evidence="1">uroporphyrinogen-III C-methyltransferase</fullName>
        <ecNumber evidence="1">2.1.1.107</ecNumber>
    </recommendedName>
</protein>
<dbReference type="InterPro" id="IPR000878">
    <property type="entry name" value="4pyrrol_Mease"/>
</dbReference>
<dbReference type="RefSeq" id="WP_377919158.1">
    <property type="nucleotide sequence ID" value="NZ_JBHRZT010000073.1"/>
</dbReference>
<dbReference type="GO" id="GO:0004851">
    <property type="term" value="F:uroporphyrin-III C-methyltransferase activity"/>
    <property type="evidence" value="ECO:0007669"/>
    <property type="project" value="UniProtKB-EC"/>
</dbReference>
<gene>
    <name evidence="8" type="primary">cobA</name>
    <name evidence="8" type="ORF">ACFOU2_25880</name>
</gene>
<comment type="caution">
    <text evidence="8">The sequence shown here is derived from an EMBL/GenBank/DDBJ whole genome shotgun (WGS) entry which is preliminary data.</text>
</comment>
<dbReference type="InterPro" id="IPR003043">
    <property type="entry name" value="Uropor_MeTrfase_CS"/>
</dbReference>
<dbReference type="NCBIfam" id="TIGR01469">
    <property type="entry name" value="cobA_cysG_Cterm"/>
    <property type="match status" value="1"/>
</dbReference>
<keyword evidence="4" id="KW-0949">S-adenosyl-L-methionine</keyword>
<evidence type="ECO:0000313" key="8">
    <source>
        <dbReference type="EMBL" id="MFC3886745.1"/>
    </source>
</evidence>
<dbReference type="Pfam" id="PF00590">
    <property type="entry name" value="TP_methylase"/>
    <property type="match status" value="1"/>
</dbReference>
<dbReference type="GO" id="GO:0032259">
    <property type="term" value="P:methylation"/>
    <property type="evidence" value="ECO:0007669"/>
    <property type="project" value="UniProtKB-KW"/>
</dbReference>
<dbReference type="PROSITE" id="PS00839">
    <property type="entry name" value="SUMT_1"/>
    <property type="match status" value="1"/>
</dbReference>
<proteinExistence type="inferred from homology"/>
<dbReference type="Proteomes" id="UP001595752">
    <property type="component" value="Unassembled WGS sequence"/>
</dbReference>
<keyword evidence="2 6" id="KW-0489">Methyltransferase</keyword>
<dbReference type="Gene3D" id="3.40.1010.10">
    <property type="entry name" value="Cobalt-precorrin-4 Transmethylase, Domain 1"/>
    <property type="match status" value="1"/>
</dbReference>
<dbReference type="NCBIfam" id="NF004790">
    <property type="entry name" value="PRK06136.1"/>
    <property type="match status" value="1"/>
</dbReference>
<dbReference type="EMBL" id="JBHRZT010000073">
    <property type="protein sequence ID" value="MFC3886745.1"/>
    <property type="molecule type" value="Genomic_DNA"/>
</dbReference>
<organism evidence="8 9">
    <name type="scientific">Bacillus songklensis</name>
    <dbReference type="NCBI Taxonomy" id="1069116"/>
    <lineage>
        <taxon>Bacteria</taxon>
        <taxon>Bacillati</taxon>
        <taxon>Bacillota</taxon>
        <taxon>Bacilli</taxon>
        <taxon>Bacillales</taxon>
        <taxon>Bacillaceae</taxon>
        <taxon>Bacillus</taxon>
    </lineage>
</organism>
<dbReference type="PANTHER" id="PTHR45790">
    <property type="entry name" value="SIROHEME SYNTHASE-RELATED"/>
    <property type="match status" value="1"/>
</dbReference>
<evidence type="ECO:0000256" key="2">
    <source>
        <dbReference type="ARBA" id="ARBA00022603"/>
    </source>
</evidence>
<accession>A0ABV8BAD1</accession>